<evidence type="ECO:0000313" key="4">
    <source>
        <dbReference type="Proteomes" id="UP000242637"/>
    </source>
</evidence>
<evidence type="ECO:0000259" key="2">
    <source>
        <dbReference type="Pfam" id="PF13193"/>
    </source>
</evidence>
<dbReference type="PANTHER" id="PTHR43201:SF32">
    <property type="entry name" value="2-SUCCINYLBENZOATE--COA LIGASE, CHLOROPLASTIC_PEROXISOMAL"/>
    <property type="match status" value="1"/>
</dbReference>
<dbReference type="Gene3D" id="3.30.300.30">
    <property type="match status" value="1"/>
</dbReference>
<dbReference type="InterPro" id="IPR000873">
    <property type="entry name" value="AMP-dep_synth/lig_dom"/>
</dbReference>
<keyword evidence="4" id="KW-1185">Reference proteome</keyword>
<accession>A0A239VCJ7</accession>
<organism evidence="3 4">
    <name type="scientific">Dermatophilus congolensis</name>
    <dbReference type="NCBI Taxonomy" id="1863"/>
    <lineage>
        <taxon>Bacteria</taxon>
        <taxon>Bacillati</taxon>
        <taxon>Actinomycetota</taxon>
        <taxon>Actinomycetes</taxon>
        <taxon>Micrococcales</taxon>
        <taxon>Dermatophilaceae</taxon>
        <taxon>Dermatophilus</taxon>
    </lineage>
</organism>
<dbReference type="InterPro" id="IPR025110">
    <property type="entry name" value="AMP-bd_C"/>
</dbReference>
<proteinExistence type="predicted"/>
<sequence>MPEPTTTTPITPLTIPTHGDLTPTYTTLRHALDGNTPLLIPTAPGHTPPTTATTATNLPPQATLAISTSGSTGTPKLATCTATALHASITATEHALGGPGQWILTLPPHHIAGLQVILRSLAAGHNPIPIHRTTSFTATHLATALHQAQITTPNTPHYTSLVPTQLARLLSTTEGITTLRQLDAILVGGAATPTELINRAKDHNINLITTYGMSETCGGCVYNGHPIGDTTITFTTNTTTATATATRIQLTGTHIAHGYLHPTDNPTTLTLNTNTPFTHHPNGTRTYLTDDIGHINPDGTLTLEGRTDDIINTGGLKVLPTHVENALAPHLPPGTAIHVTGIPHPEWGTTVAAAFAPTNPTHIKHLQQLIPTALTAARETLPPHAIPRHTIVLPHLPQRGPGKPDRTAIRNALIRAQPHPENPMPE</sequence>
<dbReference type="AlphaFoldDB" id="A0A239VCJ7"/>
<dbReference type="Proteomes" id="UP000242637">
    <property type="component" value="Chromosome 1"/>
</dbReference>
<protein>
    <submittedName>
        <fullName evidence="3">2-succinylbenzoate--CoA ligase</fullName>
        <ecNumber evidence="3">6.2.1.26</ecNumber>
    </submittedName>
</protein>
<reference evidence="3 4" key="1">
    <citation type="submission" date="2017-06" db="EMBL/GenBank/DDBJ databases">
        <authorList>
            <consortium name="Pathogen Informatics"/>
        </authorList>
    </citation>
    <scope>NUCLEOTIDE SEQUENCE [LARGE SCALE GENOMIC DNA]</scope>
    <source>
        <strain evidence="3 4">NCTC13039</strain>
    </source>
</reference>
<dbReference type="EC" id="6.2.1.26" evidence="3"/>
<dbReference type="InterPro" id="IPR045851">
    <property type="entry name" value="AMP-bd_C_sf"/>
</dbReference>
<dbReference type="STRING" id="1121387.GCA_000429885_01790"/>
<evidence type="ECO:0000313" key="3">
    <source>
        <dbReference type="EMBL" id="SNV19333.1"/>
    </source>
</evidence>
<dbReference type="PANTHER" id="PTHR43201">
    <property type="entry name" value="ACYL-COA SYNTHETASE"/>
    <property type="match status" value="1"/>
</dbReference>
<dbReference type="OrthoDB" id="9803968at2"/>
<dbReference type="GO" id="GO:0031956">
    <property type="term" value="F:medium-chain fatty acid-CoA ligase activity"/>
    <property type="evidence" value="ECO:0007669"/>
    <property type="project" value="TreeGrafter"/>
</dbReference>
<dbReference type="KEGG" id="dco:SAMEA4475696_0693"/>
<keyword evidence="3" id="KW-0436">Ligase</keyword>
<dbReference type="SUPFAM" id="SSF56801">
    <property type="entry name" value="Acetyl-CoA synthetase-like"/>
    <property type="match status" value="1"/>
</dbReference>
<dbReference type="GO" id="GO:0006631">
    <property type="term" value="P:fatty acid metabolic process"/>
    <property type="evidence" value="ECO:0007669"/>
    <property type="project" value="TreeGrafter"/>
</dbReference>
<dbReference type="Gene3D" id="3.40.50.12780">
    <property type="entry name" value="N-terminal domain of ligase-like"/>
    <property type="match status" value="1"/>
</dbReference>
<dbReference type="GO" id="GO:0008756">
    <property type="term" value="F:o-succinylbenzoate-CoA ligase activity"/>
    <property type="evidence" value="ECO:0007669"/>
    <property type="project" value="UniProtKB-EC"/>
</dbReference>
<gene>
    <name evidence="3" type="primary">menE</name>
    <name evidence="3" type="ORF">SAMEA4475696_00693</name>
</gene>
<feature type="domain" description="AMP-dependent synthetase/ligase" evidence="1">
    <location>
        <begin position="62"/>
        <end position="226"/>
    </location>
</feature>
<dbReference type="Pfam" id="PF00501">
    <property type="entry name" value="AMP-binding"/>
    <property type="match status" value="1"/>
</dbReference>
<dbReference type="EMBL" id="LT906453">
    <property type="protein sequence ID" value="SNV19333.1"/>
    <property type="molecule type" value="Genomic_DNA"/>
</dbReference>
<name>A0A239VCJ7_9MICO</name>
<feature type="domain" description="AMP-binding enzyme C-terminal" evidence="2">
    <location>
        <begin position="323"/>
        <end position="403"/>
    </location>
</feature>
<evidence type="ECO:0000259" key="1">
    <source>
        <dbReference type="Pfam" id="PF00501"/>
    </source>
</evidence>
<dbReference type="RefSeq" id="WP_051277655.1">
    <property type="nucleotide sequence ID" value="NZ_LT906453.1"/>
</dbReference>
<dbReference type="GeneID" id="63458963"/>
<dbReference type="Pfam" id="PF13193">
    <property type="entry name" value="AMP-binding_C"/>
    <property type="match status" value="1"/>
</dbReference>
<dbReference type="InterPro" id="IPR042099">
    <property type="entry name" value="ANL_N_sf"/>
</dbReference>